<feature type="transmembrane region" description="Helical" evidence="1">
    <location>
        <begin position="141"/>
        <end position="162"/>
    </location>
</feature>
<comment type="caution">
    <text evidence="2">The sequence shown here is derived from an EMBL/GenBank/DDBJ whole genome shotgun (WGS) entry which is preliminary data.</text>
</comment>
<dbReference type="EMBL" id="MU251447">
    <property type="protein sequence ID" value="KAG9234916.1"/>
    <property type="molecule type" value="Genomic_DNA"/>
</dbReference>
<gene>
    <name evidence="2" type="ORF">BJ875DRAFT_375392</name>
</gene>
<feature type="transmembrane region" description="Helical" evidence="1">
    <location>
        <begin position="110"/>
        <end position="129"/>
    </location>
</feature>
<dbReference type="AlphaFoldDB" id="A0A9P8C7C4"/>
<proteinExistence type="predicted"/>
<dbReference type="GO" id="GO:0016020">
    <property type="term" value="C:membrane"/>
    <property type="evidence" value="ECO:0007669"/>
    <property type="project" value="UniProtKB-SubCell"/>
</dbReference>
<accession>A0A9P8C7C4</accession>
<evidence type="ECO:0000256" key="1">
    <source>
        <dbReference type="SAM" id="Phobius"/>
    </source>
</evidence>
<evidence type="ECO:0008006" key="4">
    <source>
        <dbReference type="Google" id="ProtNLM"/>
    </source>
</evidence>
<reference evidence="2" key="1">
    <citation type="journal article" date="2021" name="IMA Fungus">
        <title>Genomic characterization of three marine fungi, including Emericellopsis atlantica sp. nov. with signatures of a generalist lifestyle and marine biomass degradation.</title>
        <authorList>
            <person name="Hagestad O.C."/>
            <person name="Hou L."/>
            <person name="Andersen J.H."/>
            <person name="Hansen E.H."/>
            <person name="Altermark B."/>
            <person name="Li C."/>
            <person name="Kuhnert E."/>
            <person name="Cox R.J."/>
            <person name="Crous P.W."/>
            <person name="Spatafora J.W."/>
            <person name="Lail K."/>
            <person name="Amirebrahimi M."/>
            <person name="Lipzen A."/>
            <person name="Pangilinan J."/>
            <person name="Andreopoulos W."/>
            <person name="Hayes R.D."/>
            <person name="Ng V."/>
            <person name="Grigoriev I.V."/>
            <person name="Jackson S.A."/>
            <person name="Sutton T.D.S."/>
            <person name="Dobson A.D.W."/>
            <person name="Rama T."/>
        </authorList>
    </citation>
    <scope>NUCLEOTIDE SEQUENCE</scope>
    <source>
        <strain evidence="2">TRa018bII</strain>
    </source>
</reference>
<dbReference type="PANTHER" id="PTHR39608:SF1">
    <property type="entry name" value="INTEGRAL MEMBRANE PROTEIN (AFU_ORTHOLOGUE AFUA_5G08640)"/>
    <property type="match status" value="1"/>
</dbReference>
<evidence type="ECO:0000313" key="2">
    <source>
        <dbReference type="EMBL" id="KAG9234916.1"/>
    </source>
</evidence>
<keyword evidence="1" id="KW-0472">Membrane</keyword>
<sequence length="202" mass="21862">MGKGSYVANGVFRVLALISASIVAGIIGHFLYLLGDAGGSANAKIVFTVSLAGISIFFSLVLLPPFRCVFWAAPLDLAIFIMWMTSFGLLENLSGGHPCNAYWRYNYWGYYWGGYYSTFPQSVASNSIVNSAGCSPWRTALAFIFLGGSCWLVNACIVRLAFLTSHPLAFVDANPRHQGLIALVSGKEEAKTESVPQNRSSV</sequence>
<feature type="transmembrane region" description="Helical" evidence="1">
    <location>
        <begin position="70"/>
        <end position="90"/>
    </location>
</feature>
<dbReference type="Proteomes" id="UP000824998">
    <property type="component" value="Unassembled WGS sequence"/>
</dbReference>
<dbReference type="OrthoDB" id="4074965at2759"/>
<feature type="transmembrane region" description="Helical" evidence="1">
    <location>
        <begin position="12"/>
        <end position="33"/>
    </location>
</feature>
<evidence type="ECO:0000313" key="3">
    <source>
        <dbReference type="Proteomes" id="UP000824998"/>
    </source>
</evidence>
<name>A0A9P8C7C4_9HELO</name>
<feature type="transmembrane region" description="Helical" evidence="1">
    <location>
        <begin position="45"/>
        <end position="63"/>
    </location>
</feature>
<organism evidence="2 3">
    <name type="scientific">Amylocarpus encephaloides</name>
    <dbReference type="NCBI Taxonomy" id="45428"/>
    <lineage>
        <taxon>Eukaryota</taxon>
        <taxon>Fungi</taxon>
        <taxon>Dikarya</taxon>
        <taxon>Ascomycota</taxon>
        <taxon>Pezizomycotina</taxon>
        <taxon>Leotiomycetes</taxon>
        <taxon>Helotiales</taxon>
        <taxon>Helotiales incertae sedis</taxon>
        <taxon>Amylocarpus</taxon>
    </lineage>
</organism>
<keyword evidence="1" id="KW-0812">Transmembrane</keyword>
<keyword evidence="1" id="KW-1133">Transmembrane helix</keyword>
<keyword evidence="3" id="KW-1185">Reference proteome</keyword>
<dbReference type="PANTHER" id="PTHR39608">
    <property type="entry name" value="INTEGRAL MEMBRANE PROTEIN (AFU_ORTHOLOGUE AFUA_5G08640)"/>
    <property type="match status" value="1"/>
</dbReference>
<protein>
    <recommendedName>
        <fullName evidence="4">MARVEL domain-containing protein</fullName>
    </recommendedName>
</protein>